<dbReference type="Proteomes" id="UP000001058">
    <property type="component" value="Unassembled WGS sequence"/>
</dbReference>
<evidence type="ECO:0000313" key="3">
    <source>
        <dbReference type="Proteomes" id="UP000001058"/>
    </source>
</evidence>
<name>D8TXJ0_VOLCA</name>
<dbReference type="Gene3D" id="3.20.20.100">
    <property type="entry name" value="NADP-dependent oxidoreductase domain"/>
    <property type="match status" value="1"/>
</dbReference>
<evidence type="ECO:0000313" key="2">
    <source>
        <dbReference type="EMBL" id="EFJ47730.1"/>
    </source>
</evidence>
<feature type="compositionally biased region" description="Basic residues" evidence="1">
    <location>
        <begin position="212"/>
        <end position="222"/>
    </location>
</feature>
<accession>D8TXJ0</accession>
<feature type="region of interest" description="Disordered" evidence="1">
    <location>
        <begin position="206"/>
        <end position="230"/>
    </location>
</feature>
<dbReference type="RefSeq" id="XP_002951201.1">
    <property type="nucleotide sequence ID" value="XM_002951155.1"/>
</dbReference>
<gene>
    <name evidence="2" type="ORF">VOLCADRAFT_104973</name>
</gene>
<protein>
    <submittedName>
        <fullName evidence="2">Uncharacterized protein</fullName>
    </submittedName>
</protein>
<organism evidence="3">
    <name type="scientific">Volvox carteri f. nagariensis</name>
    <dbReference type="NCBI Taxonomy" id="3068"/>
    <lineage>
        <taxon>Eukaryota</taxon>
        <taxon>Viridiplantae</taxon>
        <taxon>Chlorophyta</taxon>
        <taxon>core chlorophytes</taxon>
        <taxon>Chlorophyceae</taxon>
        <taxon>CS clade</taxon>
        <taxon>Chlamydomonadales</taxon>
        <taxon>Volvocaceae</taxon>
        <taxon>Volvox</taxon>
    </lineage>
</organism>
<reference evidence="2 3" key="1">
    <citation type="journal article" date="2010" name="Science">
        <title>Genomic analysis of organismal complexity in the multicellular green alga Volvox carteri.</title>
        <authorList>
            <person name="Prochnik S.E."/>
            <person name="Umen J."/>
            <person name="Nedelcu A.M."/>
            <person name="Hallmann A."/>
            <person name="Miller S.M."/>
            <person name="Nishii I."/>
            <person name="Ferris P."/>
            <person name="Kuo A."/>
            <person name="Mitros T."/>
            <person name="Fritz-Laylin L.K."/>
            <person name="Hellsten U."/>
            <person name="Chapman J."/>
            <person name="Simakov O."/>
            <person name="Rensing S.A."/>
            <person name="Terry A."/>
            <person name="Pangilinan J."/>
            <person name="Kapitonov V."/>
            <person name="Jurka J."/>
            <person name="Salamov A."/>
            <person name="Shapiro H."/>
            <person name="Schmutz J."/>
            <person name="Grimwood J."/>
            <person name="Lindquist E."/>
            <person name="Lucas S."/>
            <person name="Grigoriev I.V."/>
            <person name="Schmitt R."/>
            <person name="Kirk D."/>
            <person name="Rokhsar D.S."/>
        </authorList>
    </citation>
    <scope>NUCLEOTIDE SEQUENCE [LARGE SCALE GENOMIC DNA]</scope>
    <source>
        <strain evidence="3">f. Nagariensis / Eve</strain>
    </source>
</reference>
<dbReference type="AlphaFoldDB" id="D8TXJ0"/>
<dbReference type="InterPro" id="IPR036812">
    <property type="entry name" value="NAD(P)_OxRdtase_dom_sf"/>
</dbReference>
<dbReference type="GeneID" id="9615286"/>
<keyword evidence="3" id="KW-1185">Reference proteome</keyword>
<dbReference type="OrthoDB" id="48988at2759"/>
<evidence type="ECO:0000256" key="1">
    <source>
        <dbReference type="SAM" id="MobiDB-lite"/>
    </source>
</evidence>
<dbReference type="SUPFAM" id="SSF51430">
    <property type="entry name" value="NAD(P)-linked oxidoreductase"/>
    <property type="match status" value="1"/>
</dbReference>
<dbReference type="KEGG" id="vcn:VOLCADRAFT_104973"/>
<dbReference type="EMBL" id="GL378343">
    <property type="protein sequence ID" value="EFJ47730.1"/>
    <property type="molecule type" value="Genomic_DNA"/>
</dbReference>
<sequence length="244" mass="26638">MLFISTKAGFTDESLVQQLVQAKQLNRRDVYGGHTMAPAYIAASVDASLERLNLKTEVVAVAKEAAGGKPSGFAAVQLPVSATMSEAWSHPWQRVGGGNASFMQAAEVLGVRVFTSGPLGEGDLLRRLTARLDPLVQLRTAPTTAQKLLQLARSTPGGAMTTTLVGHKTREFVEANTKLSRVEPLTEEEFHGAMFHLKAILEAQQPAQQPLHQRRTPPHNRNNKPQSPVTFLRADGRDWELTAW</sequence>
<dbReference type="InParanoid" id="D8TXJ0"/>
<proteinExistence type="predicted"/>